<proteinExistence type="predicted"/>
<dbReference type="Proteomes" id="UP000027730">
    <property type="component" value="Unassembled WGS sequence"/>
</dbReference>
<evidence type="ECO:0000313" key="3">
    <source>
        <dbReference type="Proteomes" id="UP000027730"/>
    </source>
</evidence>
<dbReference type="SMART" id="SM00355">
    <property type="entry name" value="ZnF_C2H2"/>
    <property type="match status" value="3"/>
</dbReference>
<evidence type="ECO:0000259" key="1">
    <source>
        <dbReference type="SMART" id="SM00355"/>
    </source>
</evidence>
<feature type="domain" description="C2H2-type" evidence="1">
    <location>
        <begin position="160"/>
        <end position="187"/>
    </location>
</feature>
<dbReference type="RefSeq" id="XP_013427938.1">
    <property type="nucleotide sequence ID" value="XM_013572484.1"/>
</dbReference>
<dbReference type="OrthoDB" id="3924079at2759"/>
<dbReference type="InterPro" id="IPR013087">
    <property type="entry name" value="Znf_C2H2_type"/>
</dbReference>
<feature type="domain" description="C2H2-type" evidence="1">
    <location>
        <begin position="128"/>
        <end position="156"/>
    </location>
</feature>
<dbReference type="AlphaFoldDB" id="A0A074XH09"/>
<accession>A0A074XH09</accession>
<dbReference type="HOGENOM" id="CLU_1173048_0_0_1"/>
<feature type="domain" description="C2H2-type" evidence="1">
    <location>
        <begin position="199"/>
        <end position="227"/>
    </location>
</feature>
<reference evidence="2 3" key="1">
    <citation type="journal article" date="2014" name="BMC Genomics">
        <title>Genome sequencing of four Aureobasidium pullulans varieties: biotechnological potential, stress tolerance, and description of new species.</title>
        <authorList>
            <person name="Gostin Ar C."/>
            <person name="Ohm R.A."/>
            <person name="Kogej T."/>
            <person name="Sonjak S."/>
            <person name="Turk M."/>
            <person name="Zajc J."/>
            <person name="Zalar P."/>
            <person name="Grube M."/>
            <person name="Sun H."/>
            <person name="Han J."/>
            <person name="Sharma A."/>
            <person name="Chiniquy J."/>
            <person name="Ngan C.Y."/>
            <person name="Lipzen A."/>
            <person name="Barry K."/>
            <person name="Grigoriev I.V."/>
            <person name="Gunde-Cimerman N."/>
        </authorList>
    </citation>
    <scope>NUCLEOTIDE SEQUENCE [LARGE SCALE GENOMIC DNA]</scope>
    <source>
        <strain evidence="2 3">CBS 147.97</strain>
    </source>
</reference>
<gene>
    <name evidence="2" type="ORF">M436DRAFT_44906</name>
</gene>
<dbReference type="EMBL" id="KL584708">
    <property type="protein sequence ID" value="KEQ73871.1"/>
    <property type="molecule type" value="Genomic_DNA"/>
</dbReference>
<protein>
    <recommendedName>
        <fullName evidence="1">C2H2-type domain-containing protein</fullName>
    </recommendedName>
</protein>
<keyword evidence="3" id="KW-1185">Reference proteome</keyword>
<dbReference type="GeneID" id="25410240"/>
<name>A0A074XH09_9PEZI</name>
<sequence>MAWHSSTIPYDFSEDSLNQDFDLFPSTQPTEQGSSTLPVPIAASAGRRHSGVRHEAHSVPSTTNEEAWLSWCYASTSQDMHSLPAIKARNKPSISDSGYGSMYYAGTHCTENEENASSEPIRHSQISEYCEICYEESEKRRYFSNNADRRSHMLTHTRPFKCDVSGCDNQNGFASPHDLARHKKTCHSVLTVKTSKFYYRCAAPSCQKKDKIWPRKDNFKAHLEGTHRYDEAQVAELLIKYVIKWSESCHPSD</sequence>
<organism evidence="2 3">
    <name type="scientific">Aureobasidium namibiae CBS 147.97</name>
    <dbReference type="NCBI Taxonomy" id="1043004"/>
    <lineage>
        <taxon>Eukaryota</taxon>
        <taxon>Fungi</taxon>
        <taxon>Dikarya</taxon>
        <taxon>Ascomycota</taxon>
        <taxon>Pezizomycotina</taxon>
        <taxon>Dothideomycetes</taxon>
        <taxon>Dothideomycetidae</taxon>
        <taxon>Dothideales</taxon>
        <taxon>Saccotheciaceae</taxon>
        <taxon>Aureobasidium</taxon>
    </lineage>
</organism>
<dbReference type="Gene3D" id="3.30.160.60">
    <property type="entry name" value="Classic Zinc Finger"/>
    <property type="match status" value="1"/>
</dbReference>
<dbReference type="STRING" id="1043004.A0A074XH09"/>
<evidence type="ECO:0000313" key="2">
    <source>
        <dbReference type="EMBL" id="KEQ73871.1"/>
    </source>
</evidence>